<feature type="transmembrane region" description="Helical" evidence="4">
    <location>
        <begin position="260"/>
        <end position="278"/>
    </location>
</feature>
<dbReference type="InterPro" id="IPR011701">
    <property type="entry name" value="MFS"/>
</dbReference>
<feature type="transmembrane region" description="Helical" evidence="4">
    <location>
        <begin position="146"/>
        <end position="167"/>
    </location>
</feature>
<evidence type="ECO:0000313" key="7">
    <source>
        <dbReference type="Proteomes" id="UP000826300"/>
    </source>
</evidence>
<feature type="transmembrane region" description="Helical" evidence="4">
    <location>
        <begin position="82"/>
        <end position="101"/>
    </location>
</feature>
<dbReference type="InterPro" id="IPR020846">
    <property type="entry name" value="MFS_dom"/>
</dbReference>
<protein>
    <submittedName>
        <fullName evidence="6">MFS transporter</fullName>
    </submittedName>
</protein>
<dbReference type="PANTHER" id="PTHR43129">
    <property type="entry name" value="FOSMIDOMYCIN RESISTANCE PROTEIN"/>
    <property type="match status" value="1"/>
</dbReference>
<feature type="transmembrane region" description="Helical" evidence="4">
    <location>
        <begin position="290"/>
        <end position="308"/>
    </location>
</feature>
<dbReference type="Proteomes" id="UP000826300">
    <property type="component" value="Chromosome"/>
</dbReference>
<evidence type="ECO:0000256" key="2">
    <source>
        <dbReference type="ARBA" id="ARBA00022989"/>
    </source>
</evidence>
<feature type="transmembrane region" description="Helical" evidence="4">
    <location>
        <begin position="12"/>
        <end position="31"/>
    </location>
</feature>
<dbReference type="GO" id="GO:0005886">
    <property type="term" value="C:plasma membrane"/>
    <property type="evidence" value="ECO:0007669"/>
    <property type="project" value="TreeGrafter"/>
</dbReference>
<sequence>MSDRSADASKPAHYATVLPIIGAIAVCHMLNDLMQSLIPAIYPILKDELALTFGQIGLITFVFQGVASLLQPVVGLYTDRRPLPFSLVAGMGFTLLGLLLLAKAAAFWVVLVAVALVGLGSSVFHPESSRIARLAAGKRPGFAQSVFQVGGNAGSAIGPLLAAFIVVPFGQGSIGWFALVALAGMTVLWVVGRWYAAEGMRRMHAGRAVRAGHDLAQARVVLAICVLIALTFSKFVYMAAYSSYYTFWLIDRFQVSVPQAQLFLFLFLLAVAVGTIIGGPIGDRIGRKRVIWVSILGVSPLALLVPHLPLWPSVAVSALAGMVLASAFPAIIVYAQDLLPKKVGLVAGLFFGLAFGMGALGAAALGQIADATSIGHVFFLCSFLPLIGVLAVFLPDVKRL</sequence>
<feature type="transmembrane region" description="Helical" evidence="4">
    <location>
        <begin position="51"/>
        <end position="70"/>
    </location>
</feature>
<keyword evidence="2 4" id="KW-1133">Transmembrane helix</keyword>
<dbReference type="KEGG" id="nsm:JO391_07140"/>
<dbReference type="SUPFAM" id="SSF103473">
    <property type="entry name" value="MFS general substrate transporter"/>
    <property type="match status" value="1"/>
</dbReference>
<keyword evidence="7" id="KW-1185">Reference proteome</keyword>
<keyword evidence="3 4" id="KW-0472">Membrane</keyword>
<name>A0A8G0ZY95_9RHOB</name>
<feature type="transmembrane region" description="Helical" evidence="4">
    <location>
        <begin position="216"/>
        <end position="240"/>
    </location>
</feature>
<dbReference type="Gene3D" id="1.20.1250.20">
    <property type="entry name" value="MFS general substrate transporter like domains"/>
    <property type="match status" value="2"/>
</dbReference>
<evidence type="ECO:0000256" key="1">
    <source>
        <dbReference type="ARBA" id="ARBA00022692"/>
    </source>
</evidence>
<feature type="transmembrane region" description="Helical" evidence="4">
    <location>
        <begin position="374"/>
        <end position="394"/>
    </location>
</feature>
<dbReference type="GO" id="GO:0022857">
    <property type="term" value="F:transmembrane transporter activity"/>
    <property type="evidence" value="ECO:0007669"/>
    <property type="project" value="InterPro"/>
</dbReference>
<dbReference type="CDD" id="cd17478">
    <property type="entry name" value="MFS_FsR"/>
    <property type="match status" value="1"/>
</dbReference>
<feature type="transmembrane region" description="Helical" evidence="4">
    <location>
        <begin position="346"/>
        <end position="368"/>
    </location>
</feature>
<feature type="domain" description="Major facilitator superfamily (MFS) profile" evidence="5">
    <location>
        <begin position="20"/>
        <end position="400"/>
    </location>
</feature>
<gene>
    <name evidence="6" type="ORF">JO391_07140</name>
</gene>
<evidence type="ECO:0000313" key="6">
    <source>
        <dbReference type="EMBL" id="QYZ71272.1"/>
    </source>
</evidence>
<dbReference type="PROSITE" id="PS50850">
    <property type="entry name" value="MFS"/>
    <property type="match status" value="1"/>
</dbReference>
<dbReference type="InterPro" id="IPR036259">
    <property type="entry name" value="MFS_trans_sf"/>
</dbReference>
<evidence type="ECO:0000256" key="3">
    <source>
        <dbReference type="ARBA" id="ARBA00023136"/>
    </source>
</evidence>
<evidence type="ECO:0000259" key="5">
    <source>
        <dbReference type="PROSITE" id="PS50850"/>
    </source>
</evidence>
<feature type="transmembrane region" description="Helical" evidence="4">
    <location>
        <begin position="173"/>
        <end position="195"/>
    </location>
</feature>
<feature type="transmembrane region" description="Helical" evidence="4">
    <location>
        <begin position="314"/>
        <end position="334"/>
    </location>
</feature>
<organism evidence="6 7">
    <name type="scientific">Neotabrizicola shimadae</name>
    <dbReference type="NCBI Taxonomy" id="2807096"/>
    <lineage>
        <taxon>Bacteria</taxon>
        <taxon>Pseudomonadati</taxon>
        <taxon>Pseudomonadota</taxon>
        <taxon>Alphaproteobacteria</taxon>
        <taxon>Rhodobacterales</taxon>
        <taxon>Paracoccaceae</taxon>
        <taxon>Neotabrizicola</taxon>
    </lineage>
</organism>
<dbReference type="RefSeq" id="WP_220663719.1">
    <property type="nucleotide sequence ID" value="NZ_CP069370.1"/>
</dbReference>
<accession>A0A8G0ZY95</accession>
<keyword evidence="1 4" id="KW-0812">Transmembrane</keyword>
<feature type="transmembrane region" description="Helical" evidence="4">
    <location>
        <begin position="107"/>
        <end position="125"/>
    </location>
</feature>
<dbReference type="AlphaFoldDB" id="A0A8G0ZY95"/>
<evidence type="ECO:0000256" key="4">
    <source>
        <dbReference type="SAM" id="Phobius"/>
    </source>
</evidence>
<dbReference type="EMBL" id="CP069370">
    <property type="protein sequence ID" value="QYZ71272.1"/>
    <property type="molecule type" value="Genomic_DNA"/>
</dbReference>
<dbReference type="PANTHER" id="PTHR43129:SF1">
    <property type="entry name" value="FOSMIDOMYCIN RESISTANCE PROTEIN"/>
    <property type="match status" value="1"/>
</dbReference>
<proteinExistence type="predicted"/>
<reference evidence="6" key="1">
    <citation type="submission" date="2021-02" db="EMBL/GenBank/DDBJ databases">
        <title>Rhodobacter shimadae sp. nov., an aerobic anoxygenic phototrophic bacterium isolated from a hot spring.</title>
        <authorList>
            <person name="Muramatsu S."/>
            <person name="Haruta S."/>
            <person name="Hirose S."/>
            <person name="Hanada S."/>
        </authorList>
    </citation>
    <scope>NUCLEOTIDE SEQUENCE</scope>
    <source>
        <strain evidence="6">N10</strain>
    </source>
</reference>
<dbReference type="Pfam" id="PF07690">
    <property type="entry name" value="MFS_1"/>
    <property type="match status" value="1"/>
</dbReference>